<gene>
    <name evidence="2" type="ORF">URODEC1_LOCUS22127</name>
</gene>
<dbReference type="InterPro" id="IPR001810">
    <property type="entry name" value="F-box_dom"/>
</dbReference>
<accession>A0ABC8XC55</accession>
<dbReference type="InterPro" id="IPR050796">
    <property type="entry name" value="SCF_F-box_component"/>
</dbReference>
<proteinExistence type="predicted"/>
<evidence type="ECO:0000313" key="3">
    <source>
        <dbReference type="Proteomes" id="UP001497457"/>
    </source>
</evidence>
<dbReference type="EMBL" id="OZ075124">
    <property type="protein sequence ID" value="CAL4923136.1"/>
    <property type="molecule type" value="Genomic_DNA"/>
</dbReference>
<organism evidence="2 3">
    <name type="scientific">Urochloa decumbens</name>
    <dbReference type="NCBI Taxonomy" id="240449"/>
    <lineage>
        <taxon>Eukaryota</taxon>
        <taxon>Viridiplantae</taxon>
        <taxon>Streptophyta</taxon>
        <taxon>Embryophyta</taxon>
        <taxon>Tracheophyta</taxon>
        <taxon>Spermatophyta</taxon>
        <taxon>Magnoliopsida</taxon>
        <taxon>Liliopsida</taxon>
        <taxon>Poales</taxon>
        <taxon>Poaceae</taxon>
        <taxon>PACMAD clade</taxon>
        <taxon>Panicoideae</taxon>
        <taxon>Panicodae</taxon>
        <taxon>Paniceae</taxon>
        <taxon>Melinidinae</taxon>
        <taxon>Urochloa</taxon>
    </lineage>
</organism>
<dbReference type="SUPFAM" id="SSF81383">
    <property type="entry name" value="F-box domain"/>
    <property type="match status" value="1"/>
</dbReference>
<dbReference type="PANTHER" id="PTHR31672">
    <property type="entry name" value="BNACNNG10540D PROTEIN"/>
    <property type="match status" value="1"/>
</dbReference>
<dbReference type="AlphaFoldDB" id="A0ABC8XC55"/>
<sequence>MSPRPSSSSPAAAPQLPEDLILCSILPLLPVRSLARFAAVCKAWRDLILRDAAFAALQARSPSPASSALARFHNGRFEILGAAAAAKSVAPDPSLSFLAVGRSGNHYEQLDLCAGAGGLLCMTAVHVESRRRVLFICNPATENVHRILYDCPLGVPGLAYDPAAAERGYDVVVAAKEGWEACRFCRYSSRAAGSGWRTTRGAATLRLAPYESLQPKPACAGGRVHWFTSAGNIVWHDVAAVRSGVLPPPPPPPCQSSGNMDLAAWRGRLRLACATAAGLGVWELASYGGNGAAARWEAVHWRSWSAIPGVIAPERCFLWSVVPAGMVGGGEDALGLALRCAHVAPPERRARGEAYVWVRALVRYDRCTGATVVAAKLAGKEIHDGLGTVVGYHSSLAPLPRLNFDA</sequence>
<dbReference type="Proteomes" id="UP001497457">
    <property type="component" value="Chromosome 14rd"/>
</dbReference>
<evidence type="ECO:0000313" key="2">
    <source>
        <dbReference type="EMBL" id="CAL4923136.1"/>
    </source>
</evidence>
<dbReference type="InterPro" id="IPR036047">
    <property type="entry name" value="F-box-like_dom_sf"/>
</dbReference>
<keyword evidence="3" id="KW-1185">Reference proteome</keyword>
<feature type="domain" description="F-box" evidence="1">
    <location>
        <begin position="15"/>
        <end position="51"/>
    </location>
</feature>
<reference evidence="3" key="1">
    <citation type="submission" date="2024-06" db="EMBL/GenBank/DDBJ databases">
        <authorList>
            <person name="Ryan C."/>
        </authorList>
    </citation>
    <scope>NUCLEOTIDE SEQUENCE [LARGE SCALE GENOMIC DNA]</scope>
</reference>
<dbReference type="Gene3D" id="1.20.1280.50">
    <property type="match status" value="1"/>
</dbReference>
<reference evidence="2 3" key="2">
    <citation type="submission" date="2024-10" db="EMBL/GenBank/DDBJ databases">
        <authorList>
            <person name="Ryan C."/>
        </authorList>
    </citation>
    <scope>NUCLEOTIDE SEQUENCE [LARGE SCALE GENOMIC DNA]</scope>
</reference>
<name>A0ABC8XC55_9POAL</name>
<dbReference type="Pfam" id="PF12937">
    <property type="entry name" value="F-box-like"/>
    <property type="match status" value="1"/>
</dbReference>
<evidence type="ECO:0000259" key="1">
    <source>
        <dbReference type="Pfam" id="PF12937"/>
    </source>
</evidence>
<protein>
    <recommendedName>
        <fullName evidence="1">F-box domain-containing protein</fullName>
    </recommendedName>
</protein>